<dbReference type="OrthoDB" id="452395at2"/>
<evidence type="ECO:0000259" key="3">
    <source>
        <dbReference type="SMART" id="SM00910"/>
    </source>
</evidence>
<dbReference type="HOGENOM" id="CLU_088912_0_0_6"/>
<dbReference type="GO" id="GO:0003676">
    <property type="term" value="F:nucleic acid binding"/>
    <property type="evidence" value="ECO:0007669"/>
    <property type="project" value="InterPro"/>
</dbReference>
<accession>H8Z0E7</accession>
<dbReference type="Gene3D" id="3.30.70.2330">
    <property type="match status" value="1"/>
</dbReference>
<evidence type="ECO:0000313" key="4">
    <source>
        <dbReference type="EMBL" id="EIC21248.1"/>
    </source>
</evidence>
<proteinExistence type="predicted"/>
<keyword evidence="2" id="KW-0378">Hydrolase</keyword>
<evidence type="ECO:0000256" key="1">
    <source>
        <dbReference type="ARBA" id="ARBA00022723"/>
    </source>
</evidence>
<dbReference type="RefSeq" id="WP_009147834.1">
    <property type="nucleotide sequence ID" value="NZ_CP121471.1"/>
</dbReference>
<dbReference type="GO" id="GO:0008270">
    <property type="term" value="F:zinc ion binding"/>
    <property type="evidence" value="ECO:0007669"/>
    <property type="project" value="InterPro"/>
</dbReference>
<dbReference type="STRING" id="631362.Thi970DRAFT_01439"/>
<keyword evidence="1" id="KW-0479">Metal-binding</keyword>
<sequence>MKTLFIAWQDPKTRRWLTVGRLDRDTNGGYCFRYTQGAEMSPRFSYLGRMIDKRRTYYSNALFPLFSNRLLTQKRPEYPAYLSWMGVADGADPLEILARSGGRRGTDKLSVYPMLQPDARGWVTLYFFAHGVRYLSEDEQIAIPRLCHGERLELRPEDDNREDRYALRLASEQAIRVGYCPRYLNKDLHCVLQQTSVDLTVEKANDDAPMQFRLLCKAVFRLPAGCTLHESDEHQLIAEPAMAA</sequence>
<dbReference type="Pfam" id="PF08797">
    <property type="entry name" value="HIRAN"/>
    <property type="match status" value="1"/>
</dbReference>
<dbReference type="GO" id="GO:0016818">
    <property type="term" value="F:hydrolase activity, acting on acid anhydrides, in phosphorus-containing anhydrides"/>
    <property type="evidence" value="ECO:0007669"/>
    <property type="project" value="InterPro"/>
</dbReference>
<dbReference type="SMART" id="SM00910">
    <property type="entry name" value="HIRAN"/>
    <property type="match status" value="1"/>
</dbReference>
<reference evidence="5" key="1">
    <citation type="submission" date="2011-06" db="EMBL/GenBank/DDBJ databases">
        <authorList>
            <consortium name="US DOE Joint Genome Institute (JGI-PGF)"/>
            <person name="Lucas S."/>
            <person name="Han J."/>
            <person name="Lapidus A."/>
            <person name="Cheng J.-F."/>
            <person name="Goodwin L."/>
            <person name="Pitluck S."/>
            <person name="Peters L."/>
            <person name="Land M.L."/>
            <person name="Hauser L."/>
            <person name="Vogl K."/>
            <person name="Liu Z."/>
            <person name="Overmann J."/>
            <person name="Frigaard N.-U."/>
            <person name="Bryant D.A."/>
            <person name="Woyke T.J."/>
        </authorList>
    </citation>
    <scope>NUCLEOTIDE SEQUENCE [LARGE SCALE GENOMIC DNA]</scope>
    <source>
        <strain evidence="5">970</strain>
    </source>
</reference>
<evidence type="ECO:0000256" key="2">
    <source>
        <dbReference type="ARBA" id="ARBA00022801"/>
    </source>
</evidence>
<evidence type="ECO:0000313" key="5">
    <source>
        <dbReference type="Proteomes" id="UP000002964"/>
    </source>
</evidence>
<feature type="domain" description="HIRAN" evidence="3">
    <location>
        <begin position="123"/>
        <end position="222"/>
    </location>
</feature>
<dbReference type="Proteomes" id="UP000002964">
    <property type="component" value="Unassembled WGS sequence"/>
</dbReference>
<protein>
    <recommendedName>
        <fullName evidence="3">HIRAN domain-containing protein</fullName>
    </recommendedName>
</protein>
<dbReference type="InterPro" id="IPR014905">
    <property type="entry name" value="HIRAN"/>
</dbReference>
<gene>
    <name evidence="4" type="ORF">Thi970DRAFT_01439</name>
</gene>
<keyword evidence="5" id="KW-1185">Reference proteome</keyword>
<dbReference type="eggNOG" id="ENOG502Z9DM">
    <property type="taxonomic scope" value="Bacteria"/>
</dbReference>
<name>H8Z0E7_9GAMM</name>
<dbReference type="EMBL" id="JH603169">
    <property type="protein sequence ID" value="EIC21248.1"/>
    <property type="molecule type" value="Genomic_DNA"/>
</dbReference>
<reference evidence="4 5" key="2">
    <citation type="submission" date="2011-11" db="EMBL/GenBank/DDBJ databases">
        <authorList>
            <consortium name="US DOE Joint Genome Institute"/>
            <person name="Lucas S."/>
            <person name="Han J."/>
            <person name="Lapidus A."/>
            <person name="Cheng J.-F."/>
            <person name="Goodwin L."/>
            <person name="Pitluck S."/>
            <person name="Peters L."/>
            <person name="Ovchinnikova G."/>
            <person name="Zhang X."/>
            <person name="Detter J.C."/>
            <person name="Han C."/>
            <person name="Tapia R."/>
            <person name="Land M."/>
            <person name="Hauser L."/>
            <person name="Kyrpides N."/>
            <person name="Ivanova N."/>
            <person name="Pagani I."/>
            <person name="Vogl K."/>
            <person name="Liu Z."/>
            <person name="Overmann J."/>
            <person name="Frigaard N.-U."/>
            <person name="Bryant D."/>
            <person name="Woyke T."/>
        </authorList>
    </citation>
    <scope>NUCLEOTIDE SEQUENCE [LARGE SCALE GENOMIC DNA]</scope>
    <source>
        <strain evidence="4 5">970</strain>
    </source>
</reference>
<dbReference type="AlphaFoldDB" id="H8Z0E7"/>
<organism evidence="4 5">
    <name type="scientific">Thiorhodovibrio frisius</name>
    <dbReference type="NCBI Taxonomy" id="631362"/>
    <lineage>
        <taxon>Bacteria</taxon>
        <taxon>Pseudomonadati</taxon>
        <taxon>Pseudomonadota</taxon>
        <taxon>Gammaproteobacteria</taxon>
        <taxon>Chromatiales</taxon>
        <taxon>Chromatiaceae</taxon>
        <taxon>Thiorhodovibrio</taxon>
    </lineage>
</organism>